<protein>
    <submittedName>
        <fullName evidence="1">Uncharacterized protein</fullName>
    </submittedName>
</protein>
<dbReference type="Proteomes" id="UP000054928">
    <property type="component" value="Unassembled WGS sequence"/>
</dbReference>
<dbReference type="GeneID" id="36400186"/>
<accession>A0A0P1AZC3</accession>
<name>A0A0P1AZC3_PLAHL</name>
<sequence>MWQTFRFEYVATPNWKSTHKLHAYIAKLKVCVHLAELLRLVNQTVPKALPVI</sequence>
<dbReference type="AlphaFoldDB" id="A0A0P1AZC3"/>
<evidence type="ECO:0000313" key="2">
    <source>
        <dbReference type="Proteomes" id="UP000054928"/>
    </source>
</evidence>
<keyword evidence="2" id="KW-1185">Reference proteome</keyword>
<evidence type="ECO:0000313" key="1">
    <source>
        <dbReference type="EMBL" id="CEG47796.1"/>
    </source>
</evidence>
<organism evidence="1 2">
    <name type="scientific">Plasmopara halstedii</name>
    <name type="common">Downy mildew of sunflower</name>
    <dbReference type="NCBI Taxonomy" id="4781"/>
    <lineage>
        <taxon>Eukaryota</taxon>
        <taxon>Sar</taxon>
        <taxon>Stramenopiles</taxon>
        <taxon>Oomycota</taxon>
        <taxon>Peronosporomycetes</taxon>
        <taxon>Peronosporales</taxon>
        <taxon>Peronosporaceae</taxon>
        <taxon>Plasmopara</taxon>
    </lineage>
</organism>
<proteinExistence type="predicted"/>
<dbReference type="RefSeq" id="XP_024584165.1">
    <property type="nucleotide sequence ID" value="XM_024718803.1"/>
</dbReference>
<reference evidence="2" key="1">
    <citation type="submission" date="2014-09" db="EMBL/GenBank/DDBJ databases">
        <authorList>
            <person name="Sharma Rahul"/>
            <person name="Thines Marco"/>
        </authorList>
    </citation>
    <scope>NUCLEOTIDE SEQUENCE [LARGE SCALE GENOMIC DNA]</scope>
</reference>
<dbReference type="EMBL" id="CCYD01002864">
    <property type="protein sequence ID" value="CEG47796.1"/>
    <property type="molecule type" value="Genomic_DNA"/>
</dbReference>